<dbReference type="InterPro" id="IPR000719">
    <property type="entry name" value="Prot_kinase_dom"/>
</dbReference>
<comment type="similarity">
    <text evidence="5">Belongs to the protein kinase superfamily. Ser/Thr protein kinase family. GCN2 subfamily.</text>
</comment>
<dbReference type="SUPFAM" id="SSF56112">
    <property type="entry name" value="Protein kinase-like (PK-like)"/>
    <property type="match status" value="1"/>
</dbReference>
<keyword evidence="6" id="KW-0812">Transmembrane</keyword>
<proteinExistence type="inferred from homology"/>
<dbReference type="PROSITE" id="PS50011">
    <property type="entry name" value="PROTEIN_KINASE_DOM"/>
    <property type="match status" value="1"/>
</dbReference>
<dbReference type="OrthoDB" id="9813021at2"/>
<evidence type="ECO:0000256" key="4">
    <source>
        <dbReference type="ARBA" id="ARBA00022840"/>
    </source>
</evidence>
<dbReference type="Proteomes" id="UP000036458">
    <property type="component" value="Chromosome"/>
</dbReference>
<dbReference type="InterPro" id="IPR011009">
    <property type="entry name" value="Kinase-like_dom_sf"/>
</dbReference>
<evidence type="ECO:0000256" key="2">
    <source>
        <dbReference type="ARBA" id="ARBA00022741"/>
    </source>
</evidence>
<evidence type="ECO:0000256" key="3">
    <source>
        <dbReference type="ARBA" id="ARBA00022777"/>
    </source>
</evidence>
<name>A0A0H4VRY5_9BACT</name>
<keyword evidence="3 8" id="KW-0418">Kinase</keyword>
<dbReference type="SMART" id="SM00220">
    <property type="entry name" value="S_TKc"/>
    <property type="match status" value="1"/>
</dbReference>
<feature type="transmembrane region" description="Helical" evidence="6">
    <location>
        <begin position="234"/>
        <end position="254"/>
    </location>
</feature>
<keyword evidence="2" id="KW-0547">Nucleotide-binding</keyword>
<evidence type="ECO:0000256" key="6">
    <source>
        <dbReference type="SAM" id="Phobius"/>
    </source>
</evidence>
<dbReference type="Gene3D" id="1.10.510.10">
    <property type="entry name" value="Transferase(Phosphotransferase) domain 1"/>
    <property type="match status" value="1"/>
</dbReference>
<evidence type="ECO:0000256" key="1">
    <source>
        <dbReference type="ARBA" id="ARBA00022679"/>
    </source>
</evidence>
<dbReference type="InterPro" id="IPR050339">
    <property type="entry name" value="CC_SR_Kinase"/>
</dbReference>
<keyword evidence="9" id="KW-1185">Reference proteome</keyword>
<dbReference type="GO" id="GO:0004672">
    <property type="term" value="F:protein kinase activity"/>
    <property type="evidence" value="ECO:0007669"/>
    <property type="project" value="InterPro"/>
</dbReference>
<dbReference type="PATRIC" id="fig|1379910.4.peg.3391"/>
<dbReference type="STRING" id="1379910.TH63_15560"/>
<dbReference type="RefSeq" id="WP_048921751.1">
    <property type="nucleotide sequence ID" value="NZ_CP010777.1"/>
</dbReference>
<keyword evidence="6" id="KW-1133">Transmembrane helix</keyword>
<sequence length="350" mass="39969">MIPPHDNAAYALEGKVLNGRWKVLKRIEPKPGATGGNFSVCYLVNDGENDAFLKALNFKGFFNGPNINIIDVIQQQTQAFQFEKDLLLRCKKNRLSKVSTILDEGQEYVSGFTIGQVPYLIFDLADGDIRSRINFNNNLEIAWKLKSLRNVATGLKQLHQVEIGHQDLKPSNILLYDNGITSKIGDLGRSLCADIVAPHDNGGHFTGDYSYAPPEFLYRYIEPDWKKRTQATDIYLFGSLIVFYFTGTNMTALIGNNIDRQFLWTFWGGTFDQVKDYLKEGFYNALKEFRLSIPDPELSTELSKIVEYCCFPIPSERGHPKAITERGNQYDFHRFISRLDYLSKKAEFKL</sequence>
<protein>
    <submittedName>
        <fullName evidence="8">Protein kinase</fullName>
    </submittedName>
</protein>
<dbReference type="Pfam" id="PF00069">
    <property type="entry name" value="Pkinase"/>
    <property type="match status" value="1"/>
</dbReference>
<evidence type="ECO:0000259" key="7">
    <source>
        <dbReference type="PROSITE" id="PS50011"/>
    </source>
</evidence>
<accession>A0A0H4VRY5</accession>
<feature type="domain" description="Protein kinase" evidence="7">
    <location>
        <begin position="38"/>
        <end position="336"/>
    </location>
</feature>
<evidence type="ECO:0000256" key="5">
    <source>
        <dbReference type="ARBA" id="ARBA00037982"/>
    </source>
</evidence>
<dbReference type="PANTHER" id="PTHR11042">
    <property type="entry name" value="EUKARYOTIC TRANSLATION INITIATION FACTOR 2-ALPHA KINASE EIF2-ALPHA KINASE -RELATED"/>
    <property type="match status" value="1"/>
</dbReference>
<reference evidence="8 9" key="1">
    <citation type="submission" date="2015-01" db="EMBL/GenBank/DDBJ databases">
        <title>Rufibacter sp./DG31D/ whole genome sequencing.</title>
        <authorList>
            <person name="Kim M.K."/>
            <person name="Srinivasan S."/>
            <person name="Lee J.-J."/>
        </authorList>
    </citation>
    <scope>NUCLEOTIDE SEQUENCE [LARGE SCALE GENOMIC DNA]</scope>
    <source>
        <strain evidence="8 9">DG31D</strain>
    </source>
</reference>
<keyword evidence="4" id="KW-0067">ATP-binding</keyword>
<keyword evidence="1" id="KW-0808">Transferase</keyword>
<keyword evidence="6" id="KW-0472">Membrane</keyword>
<gene>
    <name evidence="8" type="ORF">TH63_15560</name>
</gene>
<organism evidence="8 9">
    <name type="scientific">Rufibacter radiotolerans</name>
    <dbReference type="NCBI Taxonomy" id="1379910"/>
    <lineage>
        <taxon>Bacteria</taxon>
        <taxon>Pseudomonadati</taxon>
        <taxon>Bacteroidota</taxon>
        <taxon>Cytophagia</taxon>
        <taxon>Cytophagales</taxon>
        <taxon>Hymenobacteraceae</taxon>
        <taxon>Rufibacter</taxon>
    </lineage>
</organism>
<dbReference type="GO" id="GO:0005524">
    <property type="term" value="F:ATP binding"/>
    <property type="evidence" value="ECO:0007669"/>
    <property type="project" value="UniProtKB-KW"/>
</dbReference>
<dbReference type="GO" id="GO:0005737">
    <property type="term" value="C:cytoplasm"/>
    <property type="evidence" value="ECO:0007669"/>
    <property type="project" value="TreeGrafter"/>
</dbReference>
<dbReference type="InterPro" id="IPR008271">
    <property type="entry name" value="Ser/Thr_kinase_AS"/>
</dbReference>
<dbReference type="KEGG" id="ruf:TH63_15560"/>
<dbReference type="PROSITE" id="PS00108">
    <property type="entry name" value="PROTEIN_KINASE_ST"/>
    <property type="match status" value="1"/>
</dbReference>
<dbReference type="AlphaFoldDB" id="A0A0H4VRY5"/>
<evidence type="ECO:0000313" key="9">
    <source>
        <dbReference type="Proteomes" id="UP000036458"/>
    </source>
</evidence>
<dbReference type="EMBL" id="CP010777">
    <property type="protein sequence ID" value="AKQ46717.1"/>
    <property type="molecule type" value="Genomic_DNA"/>
</dbReference>
<evidence type="ECO:0000313" key="8">
    <source>
        <dbReference type="EMBL" id="AKQ46717.1"/>
    </source>
</evidence>